<keyword evidence="1" id="KW-0732">Signal</keyword>
<gene>
    <name evidence="2" type="ORF">JI741_01960</name>
</gene>
<keyword evidence="3" id="KW-1185">Reference proteome</keyword>
<evidence type="ECO:0000313" key="3">
    <source>
        <dbReference type="Proteomes" id="UP000613030"/>
    </source>
</evidence>
<feature type="chain" id="PRO_5045480507" description="Porin" evidence="1">
    <location>
        <begin position="26"/>
        <end position="437"/>
    </location>
</feature>
<dbReference type="RefSeq" id="WP_202006920.1">
    <property type="nucleotide sequence ID" value="NZ_JAERRB010000001.1"/>
</dbReference>
<evidence type="ECO:0000313" key="2">
    <source>
        <dbReference type="EMBL" id="MBL0739960.1"/>
    </source>
</evidence>
<organism evidence="2 3">
    <name type="scientific">Chryseolinea lacunae</name>
    <dbReference type="NCBI Taxonomy" id="2801331"/>
    <lineage>
        <taxon>Bacteria</taxon>
        <taxon>Pseudomonadati</taxon>
        <taxon>Bacteroidota</taxon>
        <taxon>Cytophagia</taxon>
        <taxon>Cytophagales</taxon>
        <taxon>Fulvivirgaceae</taxon>
        <taxon>Chryseolinea</taxon>
    </lineage>
</organism>
<proteinExistence type="predicted"/>
<feature type="signal peptide" evidence="1">
    <location>
        <begin position="1"/>
        <end position="25"/>
    </location>
</feature>
<name>A0ABS1KKI0_9BACT</name>
<dbReference type="EMBL" id="JAERRB010000001">
    <property type="protein sequence ID" value="MBL0739960.1"/>
    <property type="molecule type" value="Genomic_DNA"/>
</dbReference>
<dbReference type="Proteomes" id="UP000613030">
    <property type="component" value="Unassembled WGS sequence"/>
</dbReference>
<evidence type="ECO:0000256" key="1">
    <source>
        <dbReference type="SAM" id="SignalP"/>
    </source>
</evidence>
<evidence type="ECO:0008006" key="4">
    <source>
        <dbReference type="Google" id="ProtNLM"/>
    </source>
</evidence>
<reference evidence="2 3" key="1">
    <citation type="submission" date="2021-01" db="EMBL/GenBank/DDBJ databases">
        <title>Chryseolinea sp. Jin1 Genome sequencing and assembly.</title>
        <authorList>
            <person name="Kim I."/>
        </authorList>
    </citation>
    <scope>NUCLEOTIDE SEQUENCE [LARGE SCALE GENOMIC DNA]</scope>
    <source>
        <strain evidence="2 3">Jin1</strain>
    </source>
</reference>
<protein>
    <recommendedName>
        <fullName evidence="4">Porin</fullName>
    </recommendedName>
</protein>
<comment type="caution">
    <text evidence="2">The sequence shown here is derived from an EMBL/GenBank/DDBJ whole genome shotgun (WGS) entry which is preliminary data.</text>
</comment>
<accession>A0ABS1KKI0</accession>
<sequence>MVLKKLKPTALGLMMGSLCVSALHAQQIDLIMGKLHTVSDSVARVPCNQNYGPVLTNRAVNMLLYEKTATYLTGLTDFSLRKNYVTFQTNTNEIALGHSFYQPQKSDRLVRSFFVAGISAVVRSALPDQLLHAMSGNLAATLKQTWLGKTTVTGGCSPATASQRQLMDASRAAVLQTVEAHYRQAAHEFEEQLSTVASDSVKNALRKTFYDNLDYNSNQDFADGQAQALLNTNYYHQLTTHWTSLSLGIPLMRQAYTVAENYSASFARQHSYPLSMVLSHTRFRETPRGRWFVTVGLSAYLNNTFTSNGLLYTTYGDYTAHGGKDTTALASQKGAAYIGTFQRYVTPVASLQCIYFPVDSHVGISLAAFQNFFTYNALTVRLGIPVVLIDKRGSPAINFEFRLNYYDVADKVLPDAPRSTKLMVGVSVGVPVSKVMF</sequence>